<reference evidence="2 3" key="1">
    <citation type="submission" date="2020-04" db="EMBL/GenBank/DDBJ databases">
        <title>Ramlibacter sp. G-1-2-2 isolated from soil.</title>
        <authorList>
            <person name="Dahal R.H."/>
        </authorList>
    </citation>
    <scope>NUCLEOTIDE SEQUENCE [LARGE SCALE GENOMIC DNA]</scope>
    <source>
        <strain evidence="2 3">G-1-2-2</strain>
    </source>
</reference>
<keyword evidence="1" id="KW-1133">Transmembrane helix</keyword>
<protein>
    <submittedName>
        <fullName evidence="2">Uncharacterized protein</fullName>
    </submittedName>
</protein>
<feature type="transmembrane region" description="Helical" evidence="1">
    <location>
        <begin position="36"/>
        <end position="61"/>
    </location>
</feature>
<evidence type="ECO:0000313" key="3">
    <source>
        <dbReference type="Proteomes" id="UP000541185"/>
    </source>
</evidence>
<dbReference type="EMBL" id="JABBFX010000003">
    <property type="protein sequence ID" value="NML47488.1"/>
    <property type="molecule type" value="Genomic_DNA"/>
</dbReference>
<proteinExistence type="predicted"/>
<keyword evidence="1" id="KW-0812">Transmembrane</keyword>
<sequence length="107" mass="12053">MLSTLKDWRASAACLAAGLLLWFAWLYPLLPRTRNGWIAAFVFGTVVIVFAALATFLIFWLGERTRFVFLCKVAAVVLALALGAAILAAAYWQQQFLRQDFGYFESR</sequence>
<keyword evidence="3" id="KW-1185">Reference proteome</keyword>
<name>A0A848HIF3_9BURK</name>
<organism evidence="2 3">
    <name type="scientific">Ramlibacter agri</name>
    <dbReference type="NCBI Taxonomy" id="2728837"/>
    <lineage>
        <taxon>Bacteria</taxon>
        <taxon>Pseudomonadati</taxon>
        <taxon>Pseudomonadota</taxon>
        <taxon>Betaproteobacteria</taxon>
        <taxon>Burkholderiales</taxon>
        <taxon>Comamonadaceae</taxon>
        <taxon>Ramlibacter</taxon>
    </lineage>
</organism>
<evidence type="ECO:0000313" key="2">
    <source>
        <dbReference type="EMBL" id="NML47488.1"/>
    </source>
</evidence>
<dbReference type="AlphaFoldDB" id="A0A848HIF3"/>
<evidence type="ECO:0000256" key="1">
    <source>
        <dbReference type="SAM" id="Phobius"/>
    </source>
</evidence>
<accession>A0A848HIF3</accession>
<dbReference type="Proteomes" id="UP000541185">
    <property type="component" value="Unassembled WGS sequence"/>
</dbReference>
<feature type="transmembrane region" description="Helical" evidence="1">
    <location>
        <begin position="12"/>
        <end position="30"/>
    </location>
</feature>
<gene>
    <name evidence="2" type="ORF">HHL11_27305</name>
</gene>
<keyword evidence="1" id="KW-0472">Membrane</keyword>
<feature type="transmembrane region" description="Helical" evidence="1">
    <location>
        <begin position="73"/>
        <end position="92"/>
    </location>
</feature>
<comment type="caution">
    <text evidence="2">The sequence shown here is derived from an EMBL/GenBank/DDBJ whole genome shotgun (WGS) entry which is preliminary data.</text>
</comment>